<gene>
    <name evidence="7" type="ORF">QEZ52_18260</name>
</gene>
<organism evidence="7 8">
    <name type="scientific">Aliisedimentitalea scapharcae</name>
    <dbReference type="NCBI Taxonomy" id="1524259"/>
    <lineage>
        <taxon>Bacteria</taxon>
        <taxon>Pseudomonadati</taxon>
        <taxon>Pseudomonadota</taxon>
        <taxon>Alphaproteobacteria</taxon>
        <taxon>Rhodobacterales</taxon>
        <taxon>Roseobacteraceae</taxon>
        <taxon>Aliisedimentitalea</taxon>
    </lineage>
</organism>
<dbReference type="SUPFAM" id="SSF46458">
    <property type="entry name" value="Globin-like"/>
    <property type="match status" value="1"/>
</dbReference>
<protein>
    <submittedName>
        <fullName evidence="7">Globin domain-containing protein</fullName>
    </submittedName>
</protein>
<name>A0ABZ2XQZ0_9RHOB</name>
<evidence type="ECO:0000259" key="6">
    <source>
        <dbReference type="PROSITE" id="PS01033"/>
    </source>
</evidence>
<feature type="domain" description="Globin" evidence="6">
    <location>
        <begin position="1"/>
        <end position="134"/>
    </location>
</feature>
<evidence type="ECO:0000313" key="7">
    <source>
        <dbReference type="EMBL" id="WZK88525.1"/>
    </source>
</evidence>
<dbReference type="Proteomes" id="UP001623232">
    <property type="component" value="Chromosome"/>
</dbReference>
<evidence type="ECO:0000256" key="4">
    <source>
        <dbReference type="ARBA" id="ARBA00023004"/>
    </source>
</evidence>
<evidence type="ECO:0000256" key="5">
    <source>
        <dbReference type="RuleBase" id="RU000356"/>
    </source>
</evidence>
<evidence type="ECO:0000256" key="3">
    <source>
        <dbReference type="ARBA" id="ARBA00022723"/>
    </source>
</evidence>
<keyword evidence="4" id="KW-0408">Iron</keyword>
<dbReference type="InterPro" id="IPR000971">
    <property type="entry name" value="Globin"/>
</dbReference>
<dbReference type="Pfam" id="PF00042">
    <property type="entry name" value="Globin"/>
    <property type="match status" value="1"/>
</dbReference>
<evidence type="ECO:0000256" key="2">
    <source>
        <dbReference type="ARBA" id="ARBA00022621"/>
    </source>
</evidence>
<dbReference type="EMBL" id="CP123584">
    <property type="protein sequence ID" value="WZK88525.1"/>
    <property type="molecule type" value="Genomic_DNA"/>
</dbReference>
<dbReference type="Gene3D" id="1.10.490.10">
    <property type="entry name" value="Globins"/>
    <property type="match status" value="1"/>
</dbReference>
<dbReference type="InterPro" id="IPR012292">
    <property type="entry name" value="Globin/Proto"/>
</dbReference>
<evidence type="ECO:0000313" key="8">
    <source>
        <dbReference type="Proteomes" id="UP001623232"/>
    </source>
</evidence>
<dbReference type="RefSeq" id="WP_406645908.1">
    <property type="nucleotide sequence ID" value="NZ_CP123584.1"/>
</dbReference>
<keyword evidence="2 5" id="KW-0561">Oxygen transport</keyword>
<evidence type="ECO:0000256" key="1">
    <source>
        <dbReference type="ARBA" id="ARBA00022617"/>
    </source>
</evidence>
<comment type="similarity">
    <text evidence="5">Belongs to the globin family.</text>
</comment>
<keyword evidence="3" id="KW-0479">Metal-binding</keyword>
<keyword evidence="1 5" id="KW-0349">Heme</keyword>
<dbReference type="InterPro" id="IPR009050">
    <property type="entry name" value="Globin-like_sf"/>
</dbReference>
<sequence length="134" mass="14850">MDVPSIQLVQNSFSKAFARKAELADRFYHHLFQVVPEARGLFQKDFFHQKEMFTTMLTSTVRSMSDQKSFADLGDRLAVSHARFGVAPAQYHAAANALIAALRDTLGDDLTREEEAAWTQAIDTLTSQMAGPGA</sequence>
<dbReference type="PANTHER" id="PTHR43396:SF3">
    <property type="entry name" value="FLAVOHEMOPROTEIN"/>
    <property type="match status" value="1"/>
</dbReference>
<keyword evidence="5" id="KW-0813">Transport</keyword>
<dbReference type="PROSITE" id="PS01033">
    <property type="entry name" value="GLOBIN"/>
    <property type="match status" value="1"/>
</dbReference>
<reference evidence="7 8" key="1">
    <citation type="submission" date="2023-04" db="EMBL/GenBank/DDBJ databases">
        <title>Complete genome sequence of Alisedimentitalea scapharcae.</title>
        <authorList>
            <person name="Rong J.-C."/>
            <person name="Yi M.-L."/>
            <person name="Zhao Q."/>
        </authorList>
    </citation>
    <scope>NUCLEOTIDE SEQUENCE [LARGE SCALE GENOMIC DNA]</scope>
    <source>
        <strain evidence="7 8">KCTC 42119</strain>
    </source>
</reference>
<proteinExistence type="inferred from homology"/>
<dbReference type="PANTHER" id="PTHR43396">
    <property type="entry name" value="FLAVOHEMOPROTEIN"/>
    <property type="match status" value="1"/>
</dbReference>
<keyword evidence="8" id="KW-1185">Reference proteome</keyword>
<accession>A0ABZ2XQZ0</accession>